<feature type="signal peptide" evidence="1">
    <location>
        <begin position="1"/>
        <end position="20"/>
    </location>
</feature>
<keyword evidence="3" id="KW-1185">Reference proteome</keyword>
<dbReference type="KEGG" id="talb:FTW19_01000"/>
<organism evidence="2 3">
    <name type="scientific">Terriglobus albidus</name>
    <dbReference type="NCBI Taxonomy" id="1592106"/>
    <lineage>
        <taxon>Bacteria</taxon>
        <taxon>Pseudomonadati</taxon>
        <taxon>Acidobacteriota</taxon>
        <taxon>Terriglobia</taxon>
        <taxon>Terriglobales</taxon>
        <taxon>Acidobacteriaceae</taxon>
        <taxon>Terriglobus</taxon>
    </lineage>
</organism>
<dbReference type="AlphaFoldDB" id="A0A5B9E9H1"/>
<gene>
    <name evidence="2" type="ORF">FTW19_01000</name>
</gene>
<dbReference type="RefSeq" id="WP_147645844.1">
    <property type="nucleotide sequence ID" value="NZ_CP042806.1"/>
</dbReference>
<evidence type="ECO:0000256" key="1">
    <source>
        <dbReference type="SAM" id="SignalP"/>
    </source>
</evidence>
<evidence type="ECO:0000313" key="3">
    <source>
        <dbReference type="Proteomes" id="UP000321820"/>
    </source>
</evidence>
<dbReference type="NCBIfam" id="TIGR03435">
    <property type="entry name" value="Soli_TIGR03435"/>
    <property type="match status" value="1"/>
</dbReference>
<proteinExistence type="predicted"/>
<feature type="chain" id="PRO_5022785658" evidence="1">
    <location>
        <begin position="21"/>
        <end position="246"/>
    </location>
</feature>
<keyword evidence="1" id="KW-0732">Signal</keyword>
<dbReference type="OrthoDB" id="118913at2"/>
<evidence type="ECO:0000313" key="2">
    <source>
        <dbReference type="EMBL" id="QEE26706.1"/>
    </source>
</evidence>
<dbReference type="PROSITE" id="PS51257">
    <property type="entry name" value="PROKAR_LIPOPROTEIN"/>
    <property type="match status" value="1"/>
</dbReference>
<dbReference type="Proteomes" id="UP000321820">
    <property type="component" value="Chromosome"/>
</dbReference>
<reference evidence="2 3" key="1">
    <citation type="submission" date="2019-08" db="EMBL/GenBank/DDBJ databases">
        <title>Complete genome sequence of Terriglobus albidus strain ORNL.</title>
        <authorList>
            <person name="Podar M."/>
        </authorList>
    </citation>
    <scope>NUCLEOTIDE SEQUENCE [LARGE SCALE GENOMIC DNA]</scope>
    <source>
        <strain evidence="2 3">ORNL</strain>
    </source>
</reference>
<protein>
    <submittedName>
        <fullName evidence="2">TIGR03435 family protein</fullName>
    </submittedName>
</protein>
<name>A0A5B9E9H1_9BACT</name>
<dbReference type="EMBL" id="CP042806">
    <property type="protein sequence ID" value="QEE26706.1"/>
    <property type="molecule type" value="Genomic_DNA"/>
</dbReference>
<dbReference type="Pfam" id="PF12543">
    <property type="entry name" value="DUF3738"/>
    <property type="match status" value="1"/>
</dbReference>
<sequence>MSSKALIALLLALVVGTACSAQSRPSFEVASIRESTGSELDGSWSPPSTGKFTAHNLSLQWLIVLAYGIDANQIANKPSWLGATHFDVDARPSGNIALSREELRPLLQSLLQERFHLVTHTETRQMPGYALMLAKDGPKLEPTKGSKFPGYRVSVTDEQLNGLNWSMPYLAGMLQHPAGRPVVDKTGLGGSYDIKLDFASNASTTDDGLPSIFTAIQTTLGLKLEPQNVPVEFLVIDHVDRTPTEN</sequence>
<dbReference type="InterPro" id="IPR017801">
    <property type="entry name" value="DUF3738"/>
</dbReference>
<accession>A0A5B9E9H1</accession>